<organism evidence="1">
    <name type="scientific">Siphoviridae sp. ctkkB9</name>
    <dbReference type="NCBI Taxonomy" id="2825644"/>
    <lineage>
        <taxon>Viruses</taxon>
        <taxon>Duplodnaviria</taxon>
        <taxon>Heunggongvirae</taxon>
        <taxon>Uroviricota</taxon>
        <taxon>Caudoviricetes</taxon>
    </lineage>
</organism>
<dbReference type="EMBL" id="BK015964">
    <property type="protein sequence ID" value="DAF87592.1"/>
    <property type="molecule type" value="Genomic_DNA"/>
</dbReference>
<accession>A0A8S5TZF2</accession>
<sequence length="85" mass="9621">MKSENFEMAIGEIVWLITLLANQSILVHNLKNKDNKKDILTEEMVELLTTPLDLADYKVAITEALYKGTKRNIQSEDNSKNAAVE</sequence>
<protein>
    <submittedName>
        <fullName evidence="1">Uncharacterized protein</fullName>
    </submittedName>
</protein>
<reference evidence="1" key="1">
    <citation type="journal article" date="2021" name="Proc. Natl. Acad. Sci. U.S.A.">
        <title>A Catalog of Tens of Thousands of Viruses from Human Metagenomes Reveals Hidden Associations with Chronic Diseases.</title>
        <authorList>
            <person name="Tisza M.J."/>
            <person name="Buck C.B."/>
        </authorList>
    </citation>
    <scope>NUCLEOTIDE SEQUENCE</scope>
    <source>
        <strain evidence="1">CtkkB9</strain>
    </source>
</reference>
<name>A0A8S5TZF2_9CAUD</name>
<proteinExistence type="predicted"/>
<evidence type="ECO:0000313" key="1">
    <source>
        <dbReference type="EMBL" id="DAF87592.1"/>
    </source>
</evidence>